<dbReference type="EMBL" id="JFHU01000277">
    <property type="protein sequence ID" value="EXX84598.1"/>
    <property type="molecule type" value="Genomic_DNA"/>
</dbReference>
<dbReference type="InterPro" id="IPR003832">
    <property type="entry name" value="DUF212"/>
</dbReference>
<sequence length="157" mass="16876">MNRGLITALTAIGAAQVLKIPFSFARSREWDLRESVTSGGMPSSHSSGVAALAVYTGIRSGFRSPAFALATMLGTIVMYDAMNVRRHAGEIAIQVNDLDAHVERLAGDAPGVYHLRREKKLKENIGHQPAEVWAGALLGAAIGAIGALTGRRTRWRR</sequence>
<dbReference type="AlphaFoldDB" id="A0A9W5RYG7"/>
<organism evidence="2 3">
    <name type="scientific">Paenibacillus darwinianus</name>
    <dbReference type="NCBI Taxonomy" id="1380763"/>
    <lineage>
        <taxon>Bacteria</taxon>
        <taxon>Bacillati</taxon>
        <taxon>Bacillota</taxon>
        <taxon>Bacilli</taxon>
        <taxon>Bacillales</taxon>
        <taxon>Paenibacillaceae</taxon>
        <taxon>Paenibacillus</taxon>
    </lineage>
</organism>
<evidence type="ECO:0000256" key="1">
    <source>
        <dbReference type="SAM" id="Phobius"/>
    </source>
</evidence>
<dbReference type="Pfam" id="PF02681">
    <property type="entry name" value="DUF212"/>
    <property type="match status" value="1"/>
</dbReference>
<gene>
    <name evidence="2" type="ORF">BG53_10900</name>
</gene>
<comment type="caution">
    <text evidence="2">The sequence shown here is derived from an EMBL/GenBank/DDBJ whole genome shotgun (WGS) entry which is preliminary data.</text>
</comment>
<name>A0A9W5RYG7_9BACL</name>
<keyword evidence="1" id="KW-0812">Transmembrane</keyword>
<accession>A0A9W5RYG7</accession>
<keyword evidence="1" id="KW-1133">Transmembrane helix</keyword>
<feature type="transmembrane region" description="Helical" evidence="1">
    <location>
        <begin position="132"/>
        <end position="150"/>
    </location>
</feature>
<proteinExistence type="predicted"/>
<protein>
    <submittedName>
        <fullName evidence="2">Haloperoxidase</fullName>
    </submittedName>
</protein>
<keyword evidence="1" id="KW-0472">Membrane</keyword>
<evidence type="ECO:0000313" key="3">
    <source>
        <dbReference type="Proteomes" id="UP000053750"/>
    </source>
</evidence>
<dbReference type="PANTHER" id="PTHR31446:SF29">
    <property type="entry name" value="ACID PHOSPHATASE_VANADIUM-DEPENDENT HALOPEROXIDASE-RELATED PROTEIN"/>
    <property type="match status" value="1"/>
</dbReference>
<dbReference type="RefSeq" id="WP_036582258.1">
    <property type="nucleotide sequence ID" value="NZ_KK082164.1"/>
</dbReference>
<reference evidence="2 3" key="1">
    <citation type="submission" date="2014-02" db="EMBL/GenBank/DDBJ databases">
        <title>Genome sequence of Paenibacillus darwinianus reveals adaptive mechanisms for survival in Antarctic soils.</title>
        <authorList>
            <person name="Dsouza M."/>
            <person name="Taylor M.W."/>
            <person name="Turner S.J."/>
            <person name="Aislabie J."/>
        </authorList>
    </citation>
    <scope>NUCLEOTIDE SEQUENCE [LARGE SCALE GENOMIC DNA]</scope>
    <source>
        <strain evidence="2 3">CE1</strain>
    </source>
</reference>
<dbReference type="PANTHER" id="PTHR31446">
    <property type="entry name" value="ACID PHOSPHATASE/VANADIUM-DEPENDENT HALOPEROXIDASE-RELATED PROTEIN"/>
    <property type="match status" value="1"/>
</dbReference>
<dbReference type="Proteomes" id="UP000053750">
    <property type="component" value="Unassembled WGS sequence"/>
</dbReference>
<dbReference type="OrthoDB" id="9792681at2"/>
<evidence type="ECO:0000313" key="2">
    <source>
        <dbReference type="EMBL" id="EXX84598.1"/>
    </source>
</evidence>
<keyword evidence="3" id="KW-1185">Reference proteome</keyword>